<protein>
    <submittedName>
        <fullName evidence="1">Uncharacterized protein</fullName>
    </submittedName>
</protein>
<proteinExistence type="predicted"/>
<name>A0AC60PR27_IXOPE</name>
<organism evidence="1 2">
    <name type="scientific">Ixodes persulcatus</name>
    <name type="common">Taiga tick</name>
    <dbReference type="NCBI Taxonomy" id="34615"/>
    <lineage>
        <taxon>Eukaryota</taxon>
        <taxon>Metazoa</taxon>
        <taxon>Ecdysozoa</taxon>
        <taxon>Arthropoda</taxon>
        <taxon>Chelicerata</taxon>
        <taxon>Arachnida</taxon>
        <taxon>Acari</taxon>
        <taxon>Parasitiformes</taxon>
        <taxon>Ixodida</taxon>
        <taxon>Ixodoidea</taxon>
        <taxon>Ixodidae</taxon>
        <taxon>Ixodinae</taxon>
        <taxon>Ixodes</taxon>
    </lineage>
</organism>
<dbReference type="Proteomes" id="UP000805193">
    <property type="component" value="Unassembled WGS sequence"/>
</dbReference>
<keyword evidence="2" id="KW-1185">Reference proteome</keyword>
<dbReference type="EMBL" id="JABSTQ010010151">
    <property type="protein sequence ID" value="KAG0423060.1"/>
    <property type="molecule type" value="Genomic_DNA"/>
</dbReference>
<comment type="caution">
    <text evidence="1">The sequence shown here is derived from an EMBL/GenBank/DDBJ whole genome shotgun (WGS) entry which is preliminary data.</text>
</comment>
<evidence type="ECO:0000313" key="2">
    <source>
        <dbReference type="Proteomes" id="UP000805193"/>
    </source>
</evidence>
<evidence type="ECO:0000313" key="1">
    <source>
        <dbReference type="EMBL" id="KAG0423060.1"/>
    </source>
</evidence>
<accession>A0AC60PR27</accession>
<gene>
    <name evidence="1" type="ORF">HPB47_001153</name>
</gene>
<sequence>MVGENFEILSHKSHDANEQVFISYGPHSNRRLFLDYGFVLPDNPNDVVVVTKEETELDSSQCRLAASLIKVILSDYNLPVAQGKDWSSQLVTALMNEEVGILRKQLCMYQKHAHIQ</sequence>
<reference evidence="1 2" key="1">
    <citation type="journal article" date="2020" name="Cell">
        <title>Large-Scale Comparative Analyses of Tick Genomes Elucidate Their Genetic Diversity and Vector Capacities.</title>
        <authorList>
            <consortium name="Tick Genome and Microbiome Consortium (TIGMIC)"/>
            <person name="Jia N."/>
            <person name="Wang J."/>
            <person name="Shi W."/>
            <person name="Du L."/>
            <person name="Sun Y."/>
            <person name="Zhan W."/>
            <person name="Jiang J.F."/>
            <person name="Wang Q."/>
            <person name="Zhang B."/>
            <person name="Ji P."/>
            <person name="Bell-Sakyi L."/>
            <person name="Cui X.M."/>
            <person name="Yuan T.T."/>
            <person name="Jiang B.G."/>
            <person name="Yang W.F."/>
            <person name="Lam T.T."/>
            <person name="Chang Q.C."/>
            <person name="Ding S.J."/>
            <person name="Wang X.J."/>
            <person name="Zhu J.G."/>
            <person name="Ruan X.D."/>
            <person name="Zhao L."/>
            <person name="Wei J.T."/>
            <person name="Ye R.Z."/>
            <person name="Que T.C."/>
            <person name="Du C.H."/>
            <person name="Zhou Y.H."/>
            <person name="Cheng J.X."/>
            <person name="Dai P.F."/>
            <person name="Guo W.B."/>
            <person name="Han X.H."/>
            <person name="Huang E.J."/>
            <person name="Li L.F."/>
            <person name="Wei W."/>
            <person name="Gao Y.C."/>
            <person name="Liu J.Z."/>
            <person name="Shao H.Z."/>
            <person name="Wang X."/>
            <person name="Wang C.C."/>
            <person name="Yang T.C."/>
            <person name="Huo Q.B."/>
            <person name="Li W."/>
            <person name="Chen H.Y."/>
            <person name="Chen S.E."/>
            <person name="Zhou L.G."/>
            <person name="Ni X.B."/>
            <person name="Tian J.H."/>
            <person name="Sheng Y."/>
            <person name="Liu T."/>
            <person name="Pan Y.S."/>
            <person name="Xia L.Y."/>
            <person name="Li J."/>
            <person name="Zhao F."/>
            <person name="Cao W.C."/>
        </authorList>
    </citation>
    <scope>NUCLEOTIDE SEQUENCE [LARGE SCALE GENOMIC DNA]</scope>
    <source>
        <strain evidence="1">Iper-2018</strain>
    </source>
</reference>